<dbReference type="PANTHER" id="PTHR44329">
    <property type="entry name" value="SERINE/THREONINE-PROTEIN KINASE TNNI3K-RELATED"/>
    <property type="match status" value="1"/>
</dbReference>
<comment type="caution">
    <text evidence="8">The sequence shown here is derived from an EMBL/GenBank/DDBJ whole genome shotgun (WGS) entry which is preliminary data.</text>
</comment>
<dbReference type="Gene3D" id="1.10.510.10">
    <property type="entry name" value="Transferase(Phosphotransferase) domain 1"/>
    <property type="match status" value="2"/>
</dbReference>
<dbReference type="OMA" id="WQVFADM"/>
<dbReference type="InterPro" id="IPR001245">
    <property type="entry name" value="Ser-Thr/Tyr_kinase_cat_dom"/>
</dbReference>
<evidence type="ECO:0000313" key="8">
    <source>
        <dbReference type="EMBL" id="EXX63012.1"/>
    </source>
</evidence>
<dbReference type="GO" id="GO:0005524">
    <property type="term" value="F:ATP binding"/>
    <property type="evidence" value="ECO:0007669"/>
    <property type="project" value="UniProtKB-UniRule"/>
</dbReference>
<evidence type="ECO:0000256" key="1">
    <source>
        <dbReference type="ARBA" id="ARBA00022527"/>
    </source>
</evidence>
<keyword evidence="5 6" id="KW-0067">ATP-binding</keyword>
<evidence type="ECO:0000256" key="4">
    <source>
        <dbReference type="ARBA" id="ARBA00022777"/>
    </source>
</evidence>
<proteinExistence type="predicted"/>
<dbReference type="InterPro" id="IPR051681">
    <property type="entry name" value="Ser/Thr_Kinases-Pseudokinases"/>
</dbReference>
<dbReference type="SUPFAM" id="SSF56112">
    <property type="entry name" value="Protein kinase-like (PK-like)"/>
    <property type="match status" value="2"/>
</dbReference>
<evidence type="ECO:0000256" key="6">
    <source>
        <dbReference type="PROSITE-ProRule" id="PRU10141"/>
    </source>
</evidence>
<evidence type="ECO:0000256" key="5">
    <source>
        <dbReference type="ARBA" id="ARBA00022840"/>
    </source>
</evidence>
<dbReference type="OrthoDB" id="2337988at2759"/>
<gene>
    <name evidence="8" type="ORF">RirG_156370</name>
</gene>
<evidence type="ECO:0000313" key="9">
    <source>
        <dbReference type="Proteomes" id="UP000022910"/>
    </source>
</evidence>
<dbReference type="EMBL" id="JEMT01024207">
    <property type="protein sequence ID" value="EXX63012.1"/>
    <property type="molecule type" value="Genomic_DNA"/>
</dbReference>
<name>A0A015J0D8_RHIIW</name>
<accession>A0A015J0D8</accession>
<sequence length="627" mass="73007">MKLKLKMTLFKSFKKQIKSSKCLLKKTLPKKFSKYKESTNWLESIGKKYDYSDFKSVQIIGRGSYGIVSCATRKNQIFALKSFYSDRTTLIVRELKLHMLVHHENILRFYGYTKTDNDAAYQYCLVLEYADSGTLNTYLNDHFNELDWNDKFRLALQLANAVSHLHDNNIIHCDLHANNILIHQKNIKLADFGLSKQISNEISNETSSVIGVIPYIDPKCFDNKNYKLDKKSDVYSVGVIMWQISSGRKPFEKISYNIRLSSEIINGEREKTINGTPVEYSDLYTDCWNYEPDERPNIREVALILDQLITKLTYKKTLLRVNKVDSKDLTNPKIRKPDDRRGKFVVKKIYKGQEVACKSISTNKEEIKTSSKSQRLLEILMKLSECKYILRFYGISTIENHNVMIFEWAELGNLRQLYLKKNILWHCKVRIALGICRGLTFLQEDGILHNDLKCQNILMTESLEPKIYNFESARYSGDNNVTDPSVEEAGNILRWIAPEKLTDSQYTTQGEIFSFGMLIWELIFEKVPYKGWKVEKIKDHIINGGRERILFGAEAPEIYQKGCENIINETWKQDPQERISSFTKLLDMLEELYNSIRCMFDVNSLGLLPEKNLDIDDDLELPDDARW</sequence>
<reference evidence="8 9" key="1">
    <citation type="submission" date="2014-02" db="EMBL/GenBank/DDBJ databases">
        <title>Single nucleus genome sequencing reveals high similarity among nuclei of an endomycorrhizal fungus.</title>
        <authorList>
            <person name="Lin K."/>
            <person name="Geurts R."/>
            <person name="Zhang Z."/>
            <person name="Limpens E."/>
            <person name="Saunders D.G."/>
            <person name="Mu D."/>
            <person name="Pang E."/>
            <person name="Cao H."/>
            <person name="Cha H."/>
            <person name="Lin T."/>
            <person name="Zhou Q."/>
            <person name="Shang Y."/>
            <person name="Li Y."/>
            <person name="Ivanov S."/>
            <person name="Sharma T."/>
            <person name="Velzen R.V."/>
            <person name="Ruijter N.D."/>
            <person name="Aanen D.K."/>
            <person name="Win J."/>
            <person name="Kamoun S."/>
            <person name="Bisseling T."/>
            <person name="Huang S."/>
        </authorList>
    </citation>
    <scope>NUCLEOTIDE SEQUENCE [LARGE SCALE GENOMIC DNA]</scope>
    <source>
        <strain evidence="9">DAOM197198w</strain>
    </source>
</reference>
<dbReference type="PANTHER" id="PTHR44329:SF288">
    <property type="entry name" value="MITOGEN-ACTIVATED PROTEIN KINASE KINASE KINASE 20"/>
    <property type="match status" value="1"/>
</dbReference>
<dbReference type="PROSITE" id="PS00107">
    <property type="entry name" value="PROTEIN_KINASE_ATP"/>
    <property type="match status" value="1"/>
</dbReference>
<protein>
    <submittedName>
        <fullName evidence="8">Ipl1p</fullName>
    </submittedName>
</protein>
<keyword evidence="4" id="KW-0418">Kinase</keyword>
<dbReference type="GO" id="GO:0004674">
    <property type="term" value="F:protein serine/threonine kinase activity"/>
    <property type="evidence" value="ECO:0007669"/>
    <property type="project" value="UniProtKB-KW"/>
</dbReference>
<keyword evidence="2" id="KW-0808">Transferase</keyword>
<dbReference type="PROSITE" id="PS00108">
    <property type="entry name" value="PROTEIN_KINASE_ST"/>
    <property type="match status" value="1"/>
</dbReference>
<keyword evidence="9" id="KW-1185">Reference proteome</keyword>
<dbReference type="Proteomes" id="UP000022910">
    <property type="component" value="Unassembled WGS sequence"/>
</dbReference>
<evidence type="ECO:0000256" key="3">
    <source>
        <dbReference type="ARBA" id="ARBA00022741"/>
    </source>
</evidence>
<feature type="domain" description="Protein kinase" evidence="7">
    <location>
        <begin position="54"/>
        <end position="309"/>
    </location>
</feature>
<feature type="binding site" evidence="6">
    <location>
        <position position="81"/>
    </location>
    <ligand>
        <name>ATP</name>
        <dbReference type="ChEBI" id="CHEBI:30616"/>
    </ligand>
</feature>
<dbReference type="InterPro" id="IPR011009">
    <property type="entry name" value="Kinase-like_dom_sf"/>
</dbReference>
<dbReference type="SMR" id="A0A015J0D8"/>
<dbReference type="AlphaFoldDB" id="A0A015J0D8"/>
<dbReference type="InterPro" id="IPR000719">
    <property type="entry name" value="Prot_kinase_dom"/>
</dbReference>
<keyword evidence="1" id="KW-0723">Serine/threonine-protein kinase</keyword>
<dbReference type="PROSITE" id="PS50011">
    <property type="entry name" value="PROTEIN_KINASE_DOM"/>
    <property type="match status" value="2"/>
</dbReference>
<dbReference type="InterPro" id="IPR008271">
    <property type="entry name" value="Ser/Thr_kinase_AS"/>
</dbReference>
<organism evidence="8 9">
    <name type="scientific">Rhizophagus irregularis (strain DAOM 197198w)</name>
    <name type="common">Glomus intraradices</name>
    <dbReference type="NCBI Taxonomy" id="1432141"/>
    <lineage>
        <taxon>Eukaryota</taxon>
        <taxon>Fungi</taxon>
        <taxon>Fungi incertae sedis</taxon>
        <taxon>Mucoromycota</taxon>
        <taxon>Glomeromycotina</taxon>
        <taxon>Glomeromycetes</taxon>
        <taxon>Glomerales</taxon>
        <taxon>Glomeraceae</taxon>
        <taxon>Rhizophagus</taxon>
    </lineage>
</organism>
<dbReference type="HOGENOM" id="CLU_000288_7_0_1"/>
<dbReference type="Pfam" id="PF07714">
    <property type="entry name" value="PK_Tyr_Ser-Thr"/>
    <property type="match status" value="2"/>
</dbReference>
<keyword evidence="3 6" id="KW-0547">Nucleotide-binding</keyword>
<evidence type="ECO:0000256" key="2">
    <source>
        <dbReference type="ARBA" id="ARBA00022679"/>
    </source>
</evidence>
<evidence type="ECO:0000259" key="7">
    <source>
        <dbReference type="PROSITE" id="PS50011"/>
    </source>
</evidence>
<dbReference type="PRINTS" id="PR00109">
    <property type="entry name" value="TYRKINASE"/>
</dbReference>
<dbReference type="InterPro" id="IPR017441">
    <property type="entry name" value="Protein_kinase_ATP_BS"/>
</dbReference>
<dbReference type="SMART" id="SM00220">
    <property type="entry name" value="S_TKc"/>
    <property type="match status" value="2"/>
</dbReference>
<feature type="domain" description="Protein kinase" evidence="7">
    <location>
        <begin position="303"/>
        <end position="593"/>
    </location>
</feature>